<dbReference type="OrthoDB" id="8347407at2"/>
<reference evidence="2 3" key="1">
    <citation type="submission" date="2017-01" db="EMBL/GenBank/DDBJ databases">
        <authorList>
            <person name="Mah S.A."/>
            <person name="Swanson W.J."/>
            <person name="Moy G.W."/>
            <person name="Vacquier V.D."/>
        </authorList>
    </citation>
    <scope>NUCLEOTIDE SEQUENCE [LARGE SCALE GENOMIC DNA]</scope>
    <source>
        <strain evidence="2 3">DSM 11589</strain>
    </source>
</reference>
<evidence type="ECO:0000313" key="3">
    <source>
        <dbReference type="Proteomes" id="UP000185678"/>
    </source>
</evidence>
<dbReference type="PANTHER" id="PTHR48100">
    <property type="entry name" value="BROAD-SPECIFICITY PHOSPHATASE YOR283W-RELATED"/>
    <property type="match status" value="1"/>
</dbReference>
<dbReference type="EMBL" id="FTOA01000002">
    <property type="protein sequence ID" value="SIS48170.1"/>
    <property type="molecule type" value="Genomic_DNA"/>
</dbReference>
<dbReference type="STRING" id="80876.SAMN05421779_102207"/>
<sequence length="219" mass="23738">MSAVMERRTGQTRTGDPQTPTRFWWLRHGPVPRAAGGAISGREDLACDLSNTAALDWLRQRVPATAVFIASPLIRAVSTGEAVMGRKPDALFPSLMEQDFGRWTGKTWQEVSAEADALGFWDEPADAVPPNGESFSQQCSRVAAFIELARERWAGQDVLVACHGGTIRAALAHALSGASRQPGVTTQVMSFVIDNLSLTRIDALQEGTAICSVNERYQP</sequence>
<dbReference type="RefSeq" id="WP_084194593.1">
    <property type="nucleotide sequence ID" value="NZ_FTOA01000002.1"/>
</dbReference>
<dbReference type="InterPro" id="IPR050275">
    <property type="entry name" value="PGM_Phosphatase"/>
</dbReference>
<accession>A0A1N7JFT7</accession>
<keyword evidence="3" id="KW-1185">Reference proteome</keyword>
<dbReference type="CDD" id="cd07067">
    <property type="entry name" value="HP_PGM_like"/>
    <property type="match status" value="1"/>
</dbReference>
<gene>
    <name evidence="2" type="ORF">SAMN05421779_102207</name>
</gene>
<dbReference type="Gene3D" id="3.40.50.1240">
    <property type="entry name" value="Phosphoglycerate mutase-like"/>
    <property type="match status" value="1"/>
</dbReference>
<feature type="region of interest" description="Disordered" evidence="1">
    <location>
        <begin position="1"/>
        <end position="21"/>
    </location>
</feature>
<evidence type="ECO:0000313" key="2">
    <source>
        <dbReference type="EMBL" id="SIS48170.1"/>
    </source>
</evidence>
<evidence type="ECO:0000256" key="1">
    <source>
        <dbReference type="SAM" id="MobiDB-lite"/>
    </source>
</evidence>
<dbReference type="SUPFAM" id="SSF53254">
    <property type="entry name" value="Phosphoglycerate mutase-like"/>
    <property type="match status" value="1"/>
</dbReference>
<protein>
    <submittedName>
        <fullName evidence="2">Alpha-ribazole phosphatase</fullName>
    </submittedName>
</protein>
<proteinExistence type="predicted"/>
<feature type="compositionally biased region" description="Polar residues" evidence="1">
    <location>
        <begin position="11"/>
        <end position="21"/>
    </location>
</feature>
<dbReference type="Pfam" id="PF00300">
    <property type="entry name" value="His_Phos_1"/>
    <property type="match status" value="1"/>
</dbReference>
<dbReference type="GO" id="GO:0005737">
    <property type="term" value="C:cytoplasm"/>
    <property type="evidence" value="ECO:0007669"/>
    <property type="project" value="TreeGrafter"/>
</dbReference>
<organism evidence="2 3">
    <name type="scientific">Insolitispirillum peregrinum</name>
    <dbReference type="NCBI Taxonomy" id="80876"/>
    <lineage>
        <taxon>Bacteria</taxon>
        <taxon>Pseudomonadati</taxon>
        <taxon>Pseudomonadota</taxon>
        <taxon>Alphaproteobacteria</taxon>
        <taxon>Rhodospirillales</taxon>
        <taxon>Novispirillaceae</taxon>
        <taxon>Insolitispirillum</taxon>
    </lineage>
</organism>
<dbReference type="GO" id="GO:0016791">
    <property type="term" value="F:phosphatase activity"/>
    <property type="evidence" value="ECO:0007669"/>
    <property type="project" value="TreeGrafter"/>
</dbReference>
<dbReference type="AlphaFoldDB" id="A0A1N7JFT7"/>
<name>A0A1N7JFT7_9PROT</name>
<dbReference type="SMART" id="SM00855">
    <property type="entry name" value="PGAM"/>
    <property type="match status" value="1"/>
</dbReference>
<dbReference type="InterPro" id="IPR029033">
    <property type="entry name" value="His_PPase_superfam"/>
</dbReference>
<dbReference type="PANTHER" id="PTHR48100:SF62">
    <property type="entry name" value="GLUCOSYL-3-PHOSPHOGLYCERATE PHOSPHATASE"/>
    <property type="match status" value="1"/>
</dbReference>
<dbReference type="InterPro" id="IPR013078">
    <property type="entry name" value="His_Pase_superF_clade-1"/>
</dbReference>
<dbReference type="Proteomes" id="UP000185678">
    <property type="component" value="Unassembled WGS sequence"/>
</dbReference>